<protein>
    <submittedName>
        <fullName evidence="3">Uncharacterized protein</fullName>
    </submittedName>
</protein>
<sequence>MSLPSSPLPKPELNNDGPSNKITTHLTYLTELLKGKQDHNPREAINALNVVLKEASSLINGLCTRWAIIV</sequence>
<evidence type="ECO:0000313" key="4">
    <source>
        <dbReference type="Proteomes" id="UP000215914"/>
    </source>
</evidence>
<dbReference type="InParanoid" id="A0A251UMW9"/>
<feature type="region of interest" description="Disordered" evidence="1">
    <location>
        <begin position="1"/>
        <end position="20"/>
    </location>
</feature>
<reference evidence="3" key="2">
    <citation type="submission" date="2017-02" db="EMBL/GenBank/DDBJ databases">
        <title>Sunflower complete genome.</title>
        <authorList>
            <person name="Langlade N."/>
            <person name="Munos S."/>
        </authorList>
    </citation>
    <scope>NUCLEOTIDE SEQUENCE [LARGE SCALE GENOMIC DNA]</scope>
    <source>
        <tissue evidence="3">Leaves</tissue>
    </source>
</reference>
<dbReference type="Proteomes" id="UP000215914">
    <property type="component" value="Chromosome 5"/>
</dbReference>
<reference evidence="2 4" key="1">
    <citation type="journal article" date="2017" name="Nature">
        <title>The sunflower genome provides insights into oil metabolism, flowering and Asterid evolution.</title>
        <authorList>
            <person name="Badouin H."/>
            <person name="Gouzy J."/>
            <person name="Grassa C.J."/>
            <person name="Murat F."/>
            <person name="Staton S.E."/>
            <person name="Cottret L."/>
            <person name="Lelandais-Briere C."/>
            <person name="Owens G.L."/>
            <person name="Carrere S."/>
            <person name="Mayjonade B."/>
            <person name="Legrand L."/>
            <person name="Gill N."/>
            <person name="Kane N.C."/>
            <person name="Bowers J.E."/>
            <person name="Hubner S."/>
            <person name="Bellec A."/>
            <person name="Berard A."/>
            <person name="Berges H."/>
            <person name="Blanchet N."/>
            <person name="Boniface M.C."/>
            <person name="Brunel D."/>
            <person name="Catrice O."/>
            <person name="Chaidir N."/>
            <person name="Claudel C."/>
            <person name="Donnadieu C."/>
            <person name="Faraut T."/>
            <person name="Fievet G."/>
            <person name="Helmstetter N."/>
            <person name="King M."/>
            <person name="Knapp S.J."/>
            <person name="Lai Z."/>
            <person name="Le Paslier M.C."/>
            <person name="Lippi Y."/>
            <person name="Lorenzon L."/>
            <person name="Mandel J.R."/>
            <person name="Marage G."/>
            <person name="Marchand G."/>
            <person name="Marquand E."/>
            <person name="Bret-Mestries E."/>
            <person name="Morien E."/>
            <person name="Nambeesan S."/>
            <person name="Nguyen T."/>
            <person name="Pegot-Espagnet P."/>
            <person name="Pouilly N."/>
            <person name="Raftis F."/>
            <person name="Sallet E."/>
            <person name="Schiex T."/>
            <person name="Thomas J."/>
            <person name="Vandecasteele C."/>
            <person name="Vares D."/>
            <person name="Vear F."/>
            <person name="Vautrin S."/>
            <person name="Crespi M."/>
            <person name="Mangin B."/>
            <person name="Burke J.M."/>
            <person name="Salse J."/>
            <person name="Munos S."/>
            <person name="Vincourt P."/>
            <person name="Rieseberg L.H."/>
            <person name="Langlade N.B."/>
        </authorList>
    </citation>
    <scope>NUCLEOTIDE SEQUENCE [LARGE SCALE GENOMIC DNA]</scope>
    <source>
        <strain evidence="4">cv. SF193</strain>
        <tissue evidence="2">Leaves</tissue>
    </source>
</reference>
<evidence type="ECO:0000256" key="1">
    <source>
        <dbReference type="SAM" id="MobiDB-lite"/>
    </source>
</evidence>
<dbReference type="Gramene" id="mRNA:HanXRQr2_Chr05g0199961">
    <property type="protein sequence ID" value="mRNA:HanXRQr2_Chr05g0199961"/>
    <property type="gene ID" value="HanXRQr2_Chr05g0199961"/>
</dbReference>
<keyword evidence="4" id="KW-1185">Reference proteome</keyword>
<proteinExistence type="predicted"/>
<dbReference type="AlphaFoldDB" id="A0A251UMW9"/>
<organism evidence="3 4">
    <name type="scientific">Helianthus annuus</name>
    <name type="common">Common sunflower</name>
    <dbReference type="NCBI Taxonomy" id="4232"/>
    <lineage>
        <taxon>Eukaryota</taxon>
        <taxon>Viridiplantae</taxon>
        <taxon>Streptophyta</taxon>
        <taxon>Embryophyta</taxon>
        <taxon>Tracheophyta</taxon>
        <taxon>Spermatophyta</taxon>
        <taxon>Magnoliopsida</taxon>
        <taxon>eudicotyledons</taxon>
        <taxon>Gunneridae</taxon>
        <taxon>Pentapetalae</taxon>
        <taxon>asterids</taxon>
        <taxon>campanulids</taxon>
        <taxon>Asterales</taxon>
        <taxon>Asteraceae</taxon>
        <taxon>Asteroideae</taxon>
        <taxon>Heliantheae alliance</taxon>
        <taxon>Heliantheae</taxon>
        <taxon>Helianthus</taxon>
    </lineage>
</organism>
<feature type="compositionally biased region" description="Pro residues" evidence="1">
    <location>
        <begin position="1"/>
        <end position="10"/>
    </location>
</feature>
<gene>
    <name evidence="3" type="ORF">HannXRQ_Chr05g0136271</name>
    <name evidence="2" type="ORF">HanXRQr2_Chr05g0199961</name>
</gene>
<dbReference type="EMBL" id="MNCJ02000320">
    <property type="protein sequence ID" value="KAF5804683.1"/>
    <property type="molecule type" value="Genomic_DNA"/>
</dbReference>
<accession>A0A251UMW9</accession>
<reference evidence="2" key="3">
    <citation type="submission" date="2020-06" db="EMBL/GenBank/DDBJ databases">
        <title>Helianthus annuus Genome sequencing and assembly Release 2.</title>
        <authorList>
            <person name="Gouzy J."/>
            <person name="Langlade N."/>
            <person name="Munos S."/>
        </authorList>
    </citation>
    <scope>NUCLEOTIDE SEQUENCE</scope>
    <source>
        <tissue evidence="2">Leaves</tissue>
    </source>
</reference>
<evidence type="ECO:0000313" key="2">
    <source>
        <dbReference type="EMBL" id="KAF5804683.1"/>
    </source>
</evidence>
<name>A0A251UMW9_HELAN</name>
<evidence type="ECO:0000313" key="3">
    <source>
        <dbReference type="EMBL" id="OTG24399.1"/>
    </source>
</evidence>
<dbReference type="EMBL" id="CM007894">
    <property type="protein sequence ID" value="OTG24399.1"/>
    <property type="molecule type" value="Genomic_DNA"/>
</dbReference>